<sequence length="230" mass="26711">MDTLTDNRRNIILIVGILFAFLYYPLLGHFVFYGQSHTLQMVLYSRLFIWLEVALLFCYARWGEKSRLLLWAEKSNGFWFYPASFAALYLLAIGAGIVSKIPLAFGLHDNQQVVREMAVIVNKNVPLMVFFCLTAGFTEELIFRGYLVPRLEALFKNKTAAVVVSAVMFSLAHYHYFSISETIFTFCLGVVFAIYYQWYRNIKVLIFTHAFIDFVSFVIFGYLQAHHLQR</sequence>
<dbReference type="InterPro" id="IPR003675">
    <property type="entry name" value="Rce1/LyrA-like_dom"/>
</dbReference>
<dbReference type="PANTHER" id="PTHR43592:SF15">
    <property type="entry name" value="CAAX AMINO TERMINAL PROTEASE FAMILY PROTEIN"/>
    <property type="match status" value="1"/>
</dbReference>
<keyword evidence="2" id="KW-1185">Reference proteome</keyword>
<dbReference type="PANTHER" id="PTHR43592">
    <property type="entry name" value="CAAX AMINO TERMINAL PROTEASE"/>
    <property type="match status" value="1"/>
</dbReference>
<dbReference type="GO" id="GO:0080120">
    <property type="term" value="P:CAAX-box protein maturation"/>
    <property type="evidence" value="ECO:0007669"/>
    <property type="project" value="UniProtKB-ARBA"/>
</dbReference>
<keyword evidence="1" id="KW-0645">Protease</keyword>
<accession>A0A110B1Z3</accession>
<dbReference type="Pfam" id="PF02517">
    <property type="entry name" value="Rce1-like"/>
    <property type="match status" value="1"/>
</dbReference>
<dbReference type="KEGG" id="mgot:MgSA37_01159"/>
<gene>
    <name evidence="1" type="ORF">MgSA37_01159</name>
</gene>
<name>A0A110B1Z3_9SPHI</name>
<dbReference type="GO" id="GO:0004175">
    <property type="term" value="F:endopeptidase activity"/>
    <property type="evidence" value="ECO:0007669"/>
    <property type="project" value="UniProtKB-ARBA"/>
</dbReference>
<dbReference type="EMBL" id="AP017313">
    <property type="protein sequence ID" value="BAU52992.1"/>
    <property type="molecule type" value="Genomic_DNA"/>
</dbReference>
<protein>
    <submittedName>
        <fullName evidence="1">CAAX amino terminal protease self-immunity</fullName>
    </submittedName>
</protein>
<keyword evidence="1" id="KW-0378">Hydrolase</keyword>
<organism evidence="1 2">
    <name type="scientific">Mucilaginibacter gotjawali</name>
    <dbReference type="NCBI Taxonomy" id="1550579"/>
    <lineage>
        <taxon>Bacteria</taxon>
        <taxon>Pseudomonadati</taxon>
        <taxon>Bacteroidota</taxon>
        <taxon>Sphingobacteriia</taxon>
        <taxon>Sphingobacteriales</taxon>
        <taxon>Sphingobacteriaceae</taxon>
        <taxon>Mucilaginibacter</taxon>
    </lineage>
</organism>
<dbReference type="GO" id="GO:0006508">
    <property type="term" value="P:proteolysis"/>
    <property type="evidence" value="ECO:0007669"/>
    <property type="project" value="UniProtKB-KW"/>
</dbReference>
<proteinExistence type="predicted"/>
<dbReference type="Proteomes" id="UP000218263">
    <property type="component" value="Chromosome"/>
</dbReference>
<reference evidence="1 2" key="1">
    <citation type="submission" date="2015-12" db="EMBL/GenBank/DDBJ databases">
        <title>Genome sequence of Mucilaginibacter gotjawali.</title>
        <authorList>
            <person name="Lee J.S."/>
            <person name="Lee K.C."/>
            <person name="Kim K.K."/>
            <person name="Lee B.W."/>
        </authorList>
    </citation>
    <scope>NUCLEOTIDE SEQUENCE [LARGE SCALE GENOMIC DNA]</scope>
    <source>
        <strain evidence="1 2">SA3-7</strain>
    </source>
</reference>
<evidence type="ECO:0000313" key="1">
    <source>
        <dbReference type="EMBL" id="BAU52992.1"/>
    </source>
</evidence>
<dbReference type="RefSeq" id="WP_096350249.1">
    <property type="nucleotide sequence ID" value="NZ_AP017313.1"/>
</dbReference>
<dbReference type="OrthoDB" id="9779573at2"/>
<evidence type="ECO:0000313" key="2">
    <source>
        <dbReference type="Proteomes" id="UP000218263"/>
    </source>
</evidence>
<dbReference type="AlphaFoldDB" id="A0A110B1Z3"/>